<dbReference type="SUPFAM" id="SSF47781">
    <property type="entry name" value="RuvA domain 2-like"/>
    <property type="match status" value="1"/>
</dbReference>
<keyword evidence="5" id="KW-0479">Metal-binding</keyword>
<dbReference type="InterPro" id="IPR010994">
    <property type="entry name" value="RuvA_2-like"/>
</dbReference>
<name>A0A968GAM4_9SPIO</name>
<dbReference type="GO" id="GO:0006260">
    <property type="term" value="P:DNA replication"/>
    <property type="evidence" value="ECO:0007669"/>
    <property type="project" value="UniProtKB-KW"/>
</dbReference>
<dbReference type="Gene3D" id="2.40.50.140">
    <property type="entry name" value="Nucleic acid-binding proteins"/>
    <property type="match status" value="1"/>
</dbReference>
<organism evidence="12 13">
    <name type="scientific">Entomospira entomophila</name>
    <dbReference type="NCBI Taxonomy" id="2719988"/>
    <lineage>
        <taxon>Bacteria</taxon>
        <taxon>Pseudomonadati</taxon>
        <taxon>Spirochaetota</taxon>
        <taxon>Spirochaetia</taxon>
        <taxon>Spirochaetales</taxon>
        <taxon>Spirochaetaceae</taxon>
        <taxon>Entomospira</taxon>
    </lineage>
</organism>
<dbReference type="InterPro" id="IPR012340">
    <property type="entry name" value="NA-bd_OB-fold"/>
</dbReference>
<dbReference type="GO" id="GO:0046872">
    <property type="term" value="F:metal ion binding"/>
    <property type="evidence" value="ECO:0007669"/>
    <property type="project" value="UniProtKB-KW"/>
</dbReference>
<gene>
    <name evidence="12" type="ORF">HCT14_05055</name>
</gene>
<dbReference type="InterPro" id="IPR001357">
    <property type="entry name" value="BRCT_dom"/>
</dbReference>
<dbReference type="GO" id="GO:0003911">
    <property type="term" value="F:DNA ligase (NAD+) activity"/>
    <property type="evidence" value="ECO:0007669"/>
    <property type="project" value="UniProtKB-EC"/>
</dbReference>
<dbReference type="Pfam" id="PF01653">
    <property type="entry name" value="DNA_ligase_aden"/>
    <property type="match status" value="1"/>
</dbReference>
<keyword evidence="3" id="KW-0436">Ligase</keyword>
<evidence type="ECO:0000313" key="13">
    <source>
        <dbReference type="Proteomes" id="UP000711995"/>
    </source>
</evidence>
<dbReference type="SUPFAM" id="SSF56091">
    <property type="entry name" value="DNA ligase/mRNA capping enzyme, catalytic domain"/>
    <property type="match status" value="1"/>
</dbReference>
<reference evidence="12 13" key="1">
    <citation type="submission" date="2020-03" db="EMBL/GenBank/DDBJ databases">
        <title>Spirochaetal bacteria isolated from arthropods constitute a novel genus Entomospira genus novum within the order Spirochaetales.</title>
        <authorList>
            <person name="Grana-Miraglia L."/>
            <person name="Sikutova S."/>
            <person name="Fingerle V."/>
            <person name="Sing A."/>
            <person name="Castillo-Ramirez S."/>
            <person name="Margos G."/>
            <person name="Rudolf I."/>
        </authorList>
    </citation>
    <scope>NUCLEOTIDE SEQUENCE [LARGE SCALE GENOMIC DNA]</scope>
    <source>
        <strain evidence="12 13">BR193</strain>
    </source>
</reference>
<dbReference type="InterPro" id="IPR004150">
    <property type="entry name" value="NAD_DNA_ligase_OB"/>
</dbReference>
<dbReference type="Pfam" id="PF03120">
    <property type="entry name" value="OB_DNA_ligase"/>
    <property type="match status" value="1"/>
</dbReference>
<dbReference type="Gene3D" id="3.30.470.30">
    <property type="entry name" value="DNA ligase/mRNA capping enzyme"/>
    <property type="match status" value="1"/>
</dbReference>
<evidence type="ECO:0000256" key="6">
    <source>
        <dbReference type="ARBA" id="ARBA00022763"/>
    </source>
</evidence>
<dbReference type="RefSeq" id="WP_167700458.1">
    <property type="nucleotide sequence ID" value="NZ_CP118174.1"/>
</dbReference>
<dbReference type="Pfam" id="PF00533">
    <property type="entry name" value="BRCT"/>
    <property type="match status" value="1"/>
</dbReference>
<evidence type="ECO:0000256" key="9">
    <source>
        <dbReference type="ARBA" id="ARBA00023204"/>
    </source>
</evidence>
<dbReference type="GO" id="GO:0006281">
    <property type="term" value="P:DNA repair"/>
    <property type="evidence" value="ECO:0007669"/>
    <property type="project" value="UniProtKB-KW"/>
</dbReference>
<comment type="function">
    <text evidence="1">DNA ligase that catalyzes the formation of phosphodiester linkages between 5'-phosphoryl and 3'-hydroxyl groups in double-stranded DNA using NAD as a coenzyme and as the energy source for the reaction. It is essential for DNA replication and repair of damaged DNA.</text>
</comment>
<dbReference type="Gene3D" id="1.10.287.610">
    <property type="entry name" value="Helix hairpin bin"/>
    <property type="match status" value="1"/>
</dbReference>
<evidence type="ECO:0000313" key="12">
    <source>
        <dbReference type="EMBL" id="NIZ40870.1"/>
    </source>
</evidence>
<evidence type="ECO:0000256" key="10">
    <source>
        <dbReference type="ARBA" id="ARBA00034005"/>
    </source>
</evidence>
<evidence type="ECO:0000256" key="8">
    <source>
        <dbReference type="ARBA" id="ARBA00023027"/>
    </source>
</evidence>
<evidence type="ECO:0000256" key="1">
    <source>
        <dbReference type="ARBA" id="ARBA00004067"/>
    </source>
</evidence>
<evidence type="ECO:0000256" key="2">
    <source>
        <dbReference type="ARBA" id="ARBA00012722"/>
    </source>
</evidence>
<evidence type="ECO:0000259" key="11">
    <source>
        <dbReference type="PROSITE" id="PS50172"/>
    </source>
</evidence>
<keyword evidence="13" id="KW-1185">Reference proteome</keyword>
<dbReference type="PIRSF" id="PIRSF001604">
    <property type="entry name" value="LigA"/>
    <property type="match status" value="1"/>
</dbReference>
<comment type="catalytic activity">
    <reaction evidence="10">
        <text>NAD(+) + (deoxyribonucleotide)n-3'-hydroxyl + 5'-phospho-(deoxyribonucleotide)m = (deoxyribonucleotide)n+m + AMP + beta-nicotinamide D-nucleotide.</text>
        <dbReference type="EC" id="6.5.1.2"/>
    </reaction>
</comment>
<dbReference type="Gene3D" id="3.40.50.10190">
    <property type="entry name" value="BRCT domain"/>
    <property type="match status" value="1"/>
</dbReference>
<dbReference type="InterPro" id="IPR001679">
    <property type="entry name" value="DNA_ligase"/>
</dbReference>
<dbReference type="EMBL" id="JAATLJ010000001">
    <property type="protein sequence ID" value="NIZ40870.1"/>
    <property type="molecule type" value="Genomic_DNA"/>
</dbReference>
<dbReference type="InterPro" id="IPR013840">
    <property type="entry name" value="DNAligase_N"/>
</dbReference>
<evidence type="ECO:0000256" key="5">
    <source>
        <dbReference type="ARBA" id="ARBA00022723"/>
    </source>
</evidence>
<keyword evidence="8" id="KW-0520">NAD</keyword>
<keyword evidence="4" id="KW-0235">DNA replication</keyword>
<dbReference type="InterPro" id="IPR013839">
    <property type="entry name" value="DNAligase_adenylation"/>
</dbReference>
<proteinExistence type="predicted"/>
<dbReference type="Gene3D" id="1.10.150.20">
    <property type="entry name" value="5' to 3' exonuclease, C-terminal subdomain"/>
    <property type="match status" value="1"/>
</dbReference>
<dbReference type="SMART" id="SM00532">
    <property type="entry name" value="LIGANc"/>
    <property type="match status" value="1"/>
</dbReference>
<dbReference type="SUPFAM" id="SSF50249">
    <property type="entry name" value="Nucleic acid-binding proteins"/>
    <property type="match status" value="1"/>
</dbReference>
<evidence type="ECO:0000256" key="7">
    <source>
        <dbReference type="ARBA" id="ARBA00022833"/>
    </source>
</evidence>
<feature type="domain" description="BRCT" evidence="11">
    <location>
        <begin position="545"/>
        <end position="627"/>
    </location>
</feature>
<dbReference type="Proteomes" id="UP000711995">
    <property type="component" value="Unassembled WGS sequence"/>
</dbReference>
<evidence type="ECO:0000256" key="3">
    <source>
        <dbReference type="ARBA" id="ARBA00022598"/>
    </source>
</evidence>
<keyword evidence="6" id="KW-0227">DNA damage</keyword>
<dbReference type="SUPFAM" id="SSF52113">
    <property type="entry name" value="BRCT domain"/>
    <property type="match status" value="1"/>
</dbReference>
<keyword evidence="7" id="KW-0862">Zinc</keyword>
<comment type="caution">
    <text evidence="12">The sequence shown here is derived from an EMBL/GenBank/DDBJ whole genome shotgun (WGS) entry which is preliminary data.</text>
</comment>
<evidence type="ECO:0000256" key="4">
    <source>
        <dbReference type="ARBA" id="ARBA00022705"/>
    </source>
</evidence>
<sequence>MDRQRIDALVAQLEEANQLYAEGTPCLSDDEFDTLVDELKTLDPEHAFLRQVGSRLPEEEVVTKIHHETPMLSSAKVKNVEELHKWIQWLNLDSMEILAQPKVDGLSATILFVDGELQYIASRGDGKLGQDISHLKEYLQGIQQSIPRRGRIEVRGELYLPKNTPYDTQGRPLRNNCVGLVNRKDVTEELSYVHFVAYALLDGDVAVSQYDRLVEMQKWGFHTVEMRLCHDLHEVKSFANEYLQSLRELWPYETDGLIYIVNNTELHHAIDLRKVVDRYHHYSMALKPPPQSQESILEAVEWQISRQGLYIPIALIQPTNIGGAVISRATLNNVVNVESLRLHIGHRLLLERANDVIPYIRDNLDKDLVVKEQDDLIPTHCYSCGLPLHREGVHLKCISRECDEVIIQSIIYWVKSLEMKEIGGQTIRKLFTAGLIHRASDLYRLQYEALMTLEGFAQKRVERLLEEIRSSQKLPALQFLSMLGIPLVGRKALIRLGVISIDTFYSFQDDRYVIGRNLIQWRDEEHNQAFVTDLLSVVEIISDEEGEDTLQSLPEVVFTGKGPFSRKELSAIAMARGYQVGNSIAESTSLLVADDVSGVSSKSVKARKKGIPIISYEDFLRNVNKEE</sequence>
<dbReference type="InterPro" id="IPR036420">
    <property type="entry name" value="BRCT_dom_sf"/>
</dbReference>
<dbReference type="EC" id="6.5.1.2" evidence="2"/>
<protein>
    <recommendedName>
        <fullName evidence="2">DNA ligase (NAD(+))</fullName>
        <ecNumber evidence="2">6.5.1.2</ecNumber>
    </recommendedName>
</protein>
<keyword evidence="9" id="KW-0234">DNA repair</keyword>
<accession>A0A968GAM4</accession>
<dbReference type="AlphaFoldDB" id="A0A968GAM4"/>
<dbReference type="PROSITE" id="PS50172">
    <property type="entry name" value="BRCT"/>
    <property type="match status" value="1"/>
</dbReference>